<name>A0A3S4ZII5_9PLAT</name>
<keyword evidence="2" id="KW-1185">Reference proteome</keyword>
<protein>
    <submittedName>
        <fullName evidence="1">Uncharacterized protein</fullName>
    </submittedName>
</protein>
<dbReference type="EMBL" id="CAAALY010014509">
    <property type="protein sequence ID" value="VEL12344.1"/>
    <property type="molecule type" value="Genomic_DNA"/>
</dbReference>
<accession>A0A3S4ZII5</accession>
<dbReference type="AlphaFoldDB" id="A0A3S4ZII5"/>
<evidence type="ECO:0000313" key="2">
    <source>
        <dbReference type="Proteomes" id="UP000784294"/>
    </source>
</evidence>
<evidence type="ECO:0000313" key="1">
    <source>
        <dbReference type="EMBL" id="VEL12344.1"/>
    </source>
</evidence>
<comment type="caution">
    <text evidence="1">The sequence shown here is derived from an EMBL/GenBank/DDBJ whole genome shotgun (WGS) entry which is preliminary data.</text>
</comment>
<sequence length="154" mass="17126">MTVLLSHFCPISLSSFSLICYSRQLFSIITQWVCISPESTFDSLRFASFDAGDNLVGTSLLSSSLLLTNSSLPWCIRTLRSASTRLRDQFTQNAISPATTDNARVPSNNEAFPHLTGSFGSTIQARSTVHALPTKLNSMIQQMRDYIDVFYNDM</sequence>
<gene>
    <name evidence="1" type="ORF">PXEA_LOCUS5784</name>
</gene>
<dbReference type="Proteomes" id="UP000784294">
    <property type="component" value="Unassembled WGS sequence"/>
</dbReference>
<proteinExistence type="predicted"/>
<organism evidence="1 2">
    <name type="scientific">Protopolystoma xenopodis</name>
    <dbReference type="NCBI Taxonomy" id="117903"/>
    <lineage>
        <taxon>Eukaryota</taxon>
        <taxon>Metazoa</taxon>
        <taxon>Spiralia</taxon>
        <taxon>Lophotrochozoa</taxon>
        <taxon>Platyhelminthes</taxon>
        <taxon>Monogenea</taxon>
        <taxon>Polyopisthocotylea</taxon>
        <taxon>Polystomatidea</taxon>
        <taxon>Polystomatidae</taxon>
        <taxon>Protopolystoma</taxon>
    </lineage>
</organism>
<reference evidence="1" key="1">
    <citation type="submission" date="2018-11" db="EMBL/GenBank/DDBJ databases">
        <authorList>
            <consortium name="Pathogen Informatics"/>
        </authorList>
    </citation>
    <scope>NUCLEOTIDE SEQUENCE</scope>
</reference>